<dbReference type="Gene3D" id="3.40.50.300">
    <property type="entry name" value="P-loop containing nucleotide triphosphate hydrolases"/>
    <property type="match status" value="1"/>
</dbReference>
<dbReference type="InterPro" id="IPR058670">
    <property type="entry name" value="PTPase_dom"/>
</dbReference>
<evidence type="ECO:0000256" key="1">
    <source>
        <dbReference type="ARBA" id="ARBA00022741"/>
    </source>
</evidence>
<gene>
    <name evidence="4" type="primary">ycf45</name>
</gene>
<reference evidence="4" key="2">
    <citation type="submission" date="2019-04" db="EMBL/GenBank/DDBJ databases">
        <authorList>
            <person name="Pasella M."/>
        </authorList>
    </citation>
    <scope>NUCLEOTIDE SEQUENCE</scope>
    <source>
        <strain evidence="4">PD2930</strain>
    </source>
</reference>
<evidence type="ECO:0000259" key="3">
    <source>
        <dbReference type="PROSITE" id="PS51061"/>
    </source>
</evidence>
<evidence type="ECO:0000313" key="4">
    <source>
        <dbReference type="EMBL" id="QCI07575.1"/>
    </source>
</evidence>
<dbReference type="CDD" id="cd02645">
    <property type="entry name" value="R3H_AAA"/>
    <property type="match status" value="1"/>
</dbReference>
<name>A0A4D6X196_9FLOR</name>
<dbReference type="InterPro" id="IPR034081">
    <property type="entry name" value="R3H_AAA"/>
</dbReference>
<dbReference type="InterPro" id="IPR036867">
    <property type="entry name" value="R3H_dom_sf"/>
</dbReference>
<accession>A0A4D6X196</accession>
<keyword evidence="4" id="KW-0934">Plastid</keyword>
<dbReference type="PROSITE" id="PS51061">
    <property type="entry name" value="R3H"/>
    <property type="match status" value="1"/>
</dbReference>
<dbReference type="Pfam" id="PF25516">
    <property type="entry name" value="PTPase"/>
    <property type="match status" value="1"/>
</dbReference>
<dbReference type="GO" id="GO:0005524">
    <property type="term" value="F:ATP binding"/>
    <property type="evidence" value="ECO:0007669"/>
    <property type="project" value="UniProtKB-KW"/>
</dbReference>
<dbReference type="InterPro" id="IPR045735">
    <property type="entry name" value="Spore_III_AA_AAA+_ATPase"/>
</dbReference>
<dbReference type="SMART" id="SM00382">
    <property type="entry name" value="AAA"/>
    <property type="match status" value="1"/>
</dbReference>
<dbReference type="PANTHER" id="PTHR20953:SF3">
    <property type="entry name" value="P-LOOP CONTAINING NUCLEOSIDE TRIPHOSPHATE HYDROLASES SUPERFAMILY PROTEIN"/>
    <property type="match status" value="1"/>
</dbReference>
<dbReference type="InterPro" id="IPR003593">
    <property type="entry name" value="AAA+_ATPase"/>
</dbReference>
<proteinExistence type="predicted"/>
<keyword evidence="1" id="KW-0547">Nucleotide-binding</keyword>
<dbReference type="PANTHER" id="PTHR20953">
    <property type="entry name" value="KINASE-RELATED"/>
    <property type="match status" value="1"/>
</dbReference>
<geneLocation type="plastid" evidence="4"/>
<dbReference type="InterPro" id="IPR027417">
    <property type="entry name" value="P-loop_NTPase"/>
</dbReference>
<keyword evidence="2" id="KW-0067">ATP-binding</keyword>
<reference evidence="4" key="1">
    <citation type="journal article" date="2019" name="Mol. Phylogenet. Evol.">
        <title>Morphological evolution and classification of the red algal order Ceramiales inferred using plastid phylogenomics.</title>
        <authorList>
            <person name="Diaz-Tapia P."/>
            <person name="Pasella M.M."/>
            <person name="Verbruggen H."/>
            <person name="Maggs C.A."/>
        </authorList>
    </citation>
    <scope>NUCLEOTIDE SEQUENCE</scope>
    <source>
        <strain evidence="4">PD2930</strain>
    </source>
</reference>
<feature type="domain" description="R3H" evidence="3">
    <location>
        <begin position="511"/>
        <end position="575"/>
    </location>
</feature>
<organism evidence="4">
    <name type="scientific">Nitophyllum punctatum</name>
    <dbReference type="NCBI Taxonomy" id="158729"/>
    <lineage>
        <taxon>Eukaryota</taxon>
        <taxon>Rhodophyta</taxon>
        <taxon>Florideophyceae</taxon>
        <taxon>Rhodymeniophycidae</taxon>
        <taxon>Ceramiales</taxon>
        <taxon>Delesseriaceae</taxon>
        <taxon>Nitophylloideae</taxon>
        <taxon>Nitophyllum</taxon>
    </lineage>
</organism>
<dbReference type="Pfam" id="PF01424">
    <property type="entry name" value="R3H"/>
    <property type="match status" value="1"/>
</dbReference>
<dbReference type="EMBL" id="MK814699">
    <property type="protein sequence ID" value="QCI07575.1"/>
    <property type="molecule type" value="Genomic_DNA"/>
</dbReference>
<evidence type="ECO:0000256" key="2">
    <source>
        <dbReference type="ARBA" id="ARBA00022840"/>
    </source>
</evidence>
<dbReference type="SUPFAM" id="SSF52540">
    <property type="entry name" value="P-loop containing nucleoside triphosphate hydrolases"/>
    <property type="match status" value="1"/>
</dbReference>
<dbReference type="AlphaFoldDB" id="A0A4D6X196"/>
<sequence length="575" mass="65682">MIRLYFIIIKINIKMMLIADDLDKLLDILPNFIRQPLAKHSNCKHLVEIVMDLGRKPEVRFPHGPEYLSPFIIAWYDLDFCIKRLGCFSGDNRSGIEYTLHRVSSIKNRKGNVVGLTFRVGRAIFGTVSIIRDILRNSQSILLLGRPGVGKTTVIREIARVLADEMEKRVVVIDTSNEIGGDGDIPHPAIGRARRMQVAHPELQHKVMIEAVENHMPEVIIIDEIGTELEASAARTIAERGVQLVGTAHGNYLESIIKNPILADLIGGIQYVTLGDDEAKRRGSQKSILERKSLPSFQFAIEIHERNSWVVHEKVDQAVDQILQGSIFYLQRRNINNDKSITILCEISGSTEFMIHQTSNNNKLNSPNTLSSSYNNDLMKVKTIKSDILVHSTKLRLVDNKQIIQHFSQRKKLIHLYSYGINIQQIEFVINSFNFSITLTRDIMKADTVLALKNYASNNSKMRQIAKYKNIIIYTIQSITINNITKALKKMIEMYNVSFIAWNNLCANKDQEEVLVLLETRLAIEKVILLRKQSIELLPQNITLRKLQYQLVNYYHLKSKSFGTEPNRSLRIYPS</sequence>
<dbReference type="SMART" id="SM00393">
    <property type="entry name" value="R3H"/>
    <property type="match status" value="1"/>
</dbReference>
<dbReference type="InterPro" id="IPR001374">
    <property type="entry name" value="R3H_dom"/>
</dbReference>
<dbReference type="GO" id="GO:0003676">
    <property type="term" value="F:nucleic acid binding"/>
    <property type="evidence" value="ECO:0007669"/>
    <property type="project" value="UniProtKB-UniRule"/>
</dbReference>
<dbReference type="SUPFAM" id="SSF82708">
    <property type="entry name" value="R3H domain"/>
    <property type="match status" value="1"/>
</dbReference>
<protein>
    <recommendedName>
        <fullName evidence="3">R3H domain-containing protein</fullName>
    </recommendedName>
</protein>
<dbReference type="CDD" id="cd00009">
    <property type="entry name" value="AAA"/>
    <property type="match status" value="1"/>
</dbReference>
<dbReference type="Pfam" id="PF19568">
    <property type="entry name" value="Spore_III_AA"/>
    <property type="match status" value="1"/>
</dbReference>